<name>A0ABS5G4W0_9BRAD</name>
<accession>A0ABS5G4W0</accession>
<protein>
    <submittedName>
        <fullName evidence="3">Zf-HC2 domain-containing protein</fullName>
    </submittedName>
</protein>
<evidence type="ECO:0000256" key="2">
    <source>
        <dbReference type="SAM" id="Phobius"/>
    </source>
</evidence>
<feature type="region of interest" description="Disordered" evidence="1">
    <location>
        <begin position="158"/>
        <end position="198"/>
    </location>
</feature>
<evidence type="ECO:0000313" key="4">
    <source>
        <dbReference type="Proteomes" id="UP001314635"/>
    </source>
</evidence>
<feature type="compositionally biased region" description="Basic and acidic residues" evidence="1">
    <location>
        <begin position="189"/>
        <end position="198"/>
    </location>
</feature>
<comment type="caution">
    <text evidence="3">The sequence shown here is derived from an EMBL/GenBank/DDBJ whole genome shotgun (WGS) entry which is preliminary data.</text>
</comment>
<keyword evidence="2" id="KW-1133">Transmembrane helix</keyword>
<organism evidence="3 4">
    <name type="scientific">Bradyrhizobium denitrificans</name>
    <dbReference type="NCBI Taxonomy" id="2734912"/>
    <lineage>
        <taxon>Bacteria</taxon>
        <taxon>Pseudomonadati</taxon>
        <taxon>Pseudomonadota</taxon>
        <taxon>Alphaproteobacteria</taxon>
        <taxon>Hyphomicrobiales</taxon>
        <taxon>Nitrobacteraceae</taxon>
        <taxon>Bradyrhizobium</taxon>
    </lineage>
</organism>
<proteinExistence type="predicted"/>
<dbReference type="EMBL" id="JAFCLK010000009">
    <property type="protein sequence ID" value="MBR1136347.1"/>
    <property type="molecule type" value="Genomic_DNA"/>
</dbReference>
<keyword evidence="4" id="KW-1185">Reference proteome</keyword>
<sequence length="293" mass="30530">MMALSNKMLDHEPSEIELLLPWYAAGTLNARDMRRVEEALASDPDLARQYAEIQGEYAETIALNETLGAPSMRAMQKLFAAIDADPTQKPAVAPGIGARLLAFFESLSPRTLAWTVSLGGLLVLIQAGVIGAVLMRSQVASFETASLSQDKLVANEPMSKSAPALPGASAPAPRMAAPPPSPAAPAAADRAESMARSRVAEAPAPAAPLIRGLGPQVAASAAPAYALVRFAPDARMADITALLDSYQGTIVESARGGTFKLQLGDRPLSKAEADGLIGRLAREKIVSLAVAAQ</sequence>
<keyword evidence="2" id="KW-0472">Membrane</keyword>
<evidence type="ECO:0000256" key="1">
    <source>
        <dbReference type="SAM" id="MobiDB-lite"/>
    </source>
</evidence>
<reference evidence="4" key="1">
    <citation type="journal article" date="2021" name="ISME J.">
        <title>Evolutionary origin and ecological implication of a unique nif island in free-living Bradyrhizobium lineages.</title>
        <authorList>
            <person name="Tao J."/>
        </authorList>
    </citation>
    <scope>NUCLEOTIDE SEQUENCE [LARGE SCALE GENOMIC DNA]</scope>
    <source>
        <strain evidence="4">SZCCT0094</strain>
    </source>
</reference>
<feature type="transmembrane region" description="Helical" evidence="2">
    <location>
        <begin position="112"/>
        <end position="134"/>
    </location>
</feature>
<dbReference type="RefSeq" id="WP_172236586.1">
    <property type="nucleotide sequence ID" value="NZ_JABFDP010000010.1"/>
</dbReference>
<feature type="compositionally biased region" description="Low complexity" evidence="1">
    <location>
        <begin position="159"/>
        <end position="175"/>
    </location>
</feature>
<evidence type="ECO:0000313" key="3">
    <source>
        <dbReference type="EMBL" id="MBR1136347.1"/>
    </source>
</evidence>
<gene>
    <name evidence="3" type="ORF">JQ619_11265</name>
</gene>
<dbReference type="Proteomes" id="UP001314635">
    <property type="component" value="Unassembled WGS sequence"/>
</dbReference>
<keyword evidence="2" id="KW-0812">Transmembrane</keyword>